<name>A0A285SZL9_9HYPH</name>
<dbReference type="SUPFAM" id="SSF53822">
    <property type="entry name" value="Periplasmic binding protein-like I"/>
    <property type="match status" value="1"/>
</dbReference>
<keyword evidence="4" id="KW-1185">Reference proteome</keyword>
<dbReference type="InterPro" id="IPR028082">
    <property type="entry name" value="Peripla_BP_I"/>
</dbReference>
<dbReference type="CDD" id="cd06303">
    <property type="entry name" value="PBP1_LuxPQ_Quorum_Sensing"/>
    <property type="match status" value="1"/>
</dbReference>
<feature type="transmembrane region" description="Helical" evidence="1">
    <location>
        <begin position="25"/>
        <end position="43"/>
    </location>
</feature>
<evidence type="ECO:0000313" key="4">
    <source>
        <dbReference type="Proteomes" id="UP000219331"/>
    </source>
</evidence>
<dbReference type="RefSeq" id="WP_176522106.1">
    <property type="nucleotide sequence ID" value="NZ_OBML01000007.1"/>
</dbReference>
<sequence length="394" mass="44196">MCLANQTDFWNVLPYRNATVRRTRLLLPVLFLLILAMLPSGIARSDFGRSSLAEFWELPEFFKEFPEERELSARFTQRVQDAASPAADTPPTPARIAVIYPAIQASDYWRRSIVALERRLDELGIRYEMASEFTLPGQEIREQTRQIAEMLKSDPDYLIFTLDALRHRVLVERLIARGRPKVILQNITTPLRAWGQDQPFLYVGFDHATGARLLADHVVETRPQPESFAIFYGLKGYVSYARGEPFRLAMAEQPGKRLVASYYVGFDREKAREAAAELLKRHPNLGFIYSCSTDIALGVADAIEAAGLTGKVATNGWGGGSAELDYLAQGRLDVTAMRINDDNGVAMAEAISLDIQGRSDEVPLVFAGSFALVSSDDAPQRIEELKRRAFRYSQ</sequence>
<dbReference type="EMBL" id="OBML01000007">
    <property type="protein sequence ID" value="SOC13632.1"/>
    <property type="molecule type" value="Genomic_DNA"/>
</dbReference>
<proteinExistence type="predicted"/>
<dbReference type="PANTHER" id="PTHR30146:SF145">
    <property type="entry name" value="RIBOSE OPERON REPRESSOR"/>
    <property type="match status" value="1"/>
</dbReference>
<feature type="domain" description="Periplasmic binding protein" evidence="2">
    <location>
        <begin position="96"/>
        <end position="350"/>
    </location>
</feature>
<dbReference type="AlphaFoldDB" id="A0A285SZL9"/>
<dbReference type="Gene3D" id="3.40.50.2300">
    <property type="match status" value="2"/>
</dbReference>
<reference evidence="3 4" key="1">
    <citation type="submission" date="2017-08" db="EMBL/GenBank/DDBJ databases">
        <authorList>
            <person name="de Groot N.N."/>
        </authorList>
    </citation>
    <scope>NUCLEOTIDE SEQUENCE [LARGE SCALE GENOMIC DNA]</scope>
    <source>
        <strain evidence="3 4">USBA 352</strain>
    </source>
</reference>
<evidence type="ECO:0000256" key="1">
    <source>
        <dbReference type="SAM" id="Phobius"/>
    </source>
</evidence>
<keyword evidence="1" id="KW-0812">Transmembrane</keyword>
<keyword evidence="1" id="KW-0472">Membrane</keyword>
<dbReference type="GO" id="GO:0000976">
    <property type="term" value="F:transcription cis-regulatory region binding"/>
    <property type="evidence" value="ECO:0007669"/>
    <property type="project" value="TreeGrafter"/>
</dbReference>
<dbReference type="Pfam" id="PF13407">
    <property type="entry name" value="Peripla_BP_4"/>
    <property type="match status" value="1"/>
</dbReference>
<gene>
    <name evidence="3" type="ORF">SAMN05421512_107215</name>
</gene>
<evidence type="ECO:0000259" key="2">
    <source>
        <dbReference type="Pfam" id="PF13407"/>
    </source>
</evidence>
<keyword evidence="1" id="KW-1133">Transmembrane helix</keyword>
<dbReference type="Proteomes" id="UP000219331">
    <property type="component" value="Unassembled WGS sequence"/>
</dbReference>
<protein>
    <submittedName>
        <fullName evidence="3">Monosaccharide ABC transporter substrate-binding protein, CUT2 family</fullName>
    </submittedName>
</protein>
<organism evidence="3 4">
    <name type="scientific">Stappia indica</name>
    <dbReference type="NCBI Taxonomy" id="538381"/>
    <lineage>
        <taxon>Bacteria</taxon>
        <taxon>Pseudomonadati</taxon>
        <taxon>Pseudomonadota</taxon>
        <taxon>Alphaproteobacteria</taxon>
        <taxon>Hyphomicrobiales</taxon>
        <taxon>Stappiaceae</taxon>
        <taxon>Stappia</taxon>
    </lineage>
</organism>
<dbReference type="InterPro" id="IPR025997">
    <property type="entry name" value="SBP_2_dom"/>
</dbReference>
<accession>A0A285SZL9</accession>
<dbReference type="GO" id="GO:0003700">
    <property type="term" value="F:DNA-binding transcription factor activity"/>
    <property type="evidence" value="ECO:0007669"/>
    <property type="project" value="TreeGrafter"/>
</dbReference>
<dbReference type="STRING" id="538381.GCA_001696535_03756"/>
<evidence type="ECO:0000313" key="3">
    <source>
        <dbReference type="EMBL" id="SOC13632.1"/>
    </source>
</evidence>
<dbReference type="PANTHER" id="PTHR30146">
    <property type="entry name" value="LACI-RELATED TRANSCRIPTIONAL REPRESSOR"/>
    <property type="match status" value="1"/>
</dbReference>